<evidence type="ECO:0000313" key="2">
    <source>
        <dbReference type="Proteomes" id="UP000305654"/>
    </source>
</evidence>
<dbReference type="InterPro" id="IPR017504">
    <property type="entry name" value="CHP03067_Planctomycetes"/>
</dbReference>
<dbReference type="RefSeq" id="WP_138323976.1">
    <property type="nucleotide sequence ID" value="NZ_VCDI01000001.1"/>
</dbReference>
<dbReference type="NCBIfam" id="TIGR03067">
    <property type="entry name" value="Planc_TIGR03067"/>
    <property type="match status" value="1"/>
</dbReference>
<gene>
    <name evidence="1" type="ORF">FE263_00320</name>
</gene>
<comment type="caution">
    <text evidence="1">The sequence shown here is derived from an EMBL/GenBank/DDBJ whole genome shotgun (WGS) entry which is preliminary data.</text>
</comment>
<dbReference type="OrthoDB" id="8448907at2"/>
<organism evidence="1 2">
    <name type="scientific">Lichenicoccus roseus</name>
    <dbReference type="NCBI Taxonomy" id="2683649"/>
    <lineage>
        <taxon>Bacteria</taxon>
        <taxon>Pseudomonadati</taxon>
        <taxon>Pseudomonadota</taxon>
        <taxon>Alphaproteobacteria</taxon>
        <taxon>Acetobacterales</taxon>
        <taxon>Acetobacteraceae</taxon>
        <taxon>Lichenicoccus</taxon>
    </lineage>
</organism>
<sequence length="127" mass="13890">MQPHDTDLADLQGNWEQVDLQVDGVPNPADCFTADGALTTISADRFTVRTADGVVLLEGRFILDASKVPKSITWIDAIGADAGRPLPASYVLEADRFVFIAADACAPRPTVFQTVRGQVMRTFIRRR</sequence>
<evidence type="ECO:0000313" key="1">
    <source>
        <dbReference type="EMBL" id="TLU73723.1"/>
    </source>
</evidence>
<dbReference type="EMBL" id="VCDI01000001">
    <property type="protein sequence ID" value="TLU73723.1"/>
    <property type="molecule type" value="Genomic_DNA"/>
</dbReference>
<name>A0A5R9JA89_9PROT</name>
<keyword evidence="2" id="KW-1185">Reference proteome</keyword>
<reference evidence="1 2" key="1">
    <citation type="submission" date="2019-05" db="EMBL/GenBank/DDBJ databases">
        <authorList>
            <person name="Pankratov T."/>
            <person name="Grouzdev D."/>
        </authorList>
    </citation>
    <scope>NUCLEOTIDE SEQUENCE [LARGE SCALE GENOMIC DNA]</scope>
    <source>
        <strain evidence="1 2">KEBCLARHB70R</strain>
    </source>
</reference>
<proteinExistence type="predicted"/>
<protein>
    <submittedName>
        <fullName evidence="1">TIGR03067 domain-containing protein</fullName>
    </submittedName>
</protein>
<accession>A0A5R9JA89</accession>
<dbReference type="Proteomes" id="UP000305654">
    <property type="component" value="Unassembled WGS sequence"/>
</dbReference>
<dbReference type="AlphaFoldDB" id="A0A5R9JA89"/>